<dbReference type="AlphaFoldDB" id="A0A3P3XK68"/>
<name>A0A3P3XK68_9SPIR</name>
<evidence type="ECO:0000313" key="1">
    <source>
        <dbReference type="EMBL" id="SLM14433.1"/>
    </source>
</evidence>
<organism evidence="1">
    <name type="scientific">uncultured spirochete</name>
    <dbReference type="NCBI Taxonomy" id="156406"/>
    <lineage>
        <taxon>Bacteria</taxon>
        <taxon>Pseudomonadati</taxon>
        <taxon>Spirochaetota</taxon>
        <taxon>Spirochaetia</taxon>
        <taxon>Spirochaetales</taxon>
        <taxon>environmental samples</taxon>
    </lineage>
</organism>
<dbReference type="EMBL" id="FWDM01000027">
    <property type="protein sequence ID" value="SLM14433.1"/>
    <property type="molecule type" value="Genomic_DNA"/>
</dbReference>
<sequence length="44" mass="4600">MLLEAGLNLVVAPPAGAWIETDPLKSDITNDIVAPPAGAWIETE</sequence>
<reference evidence="1" key="1">
    <citation type="submission" date="2017-02" db="EMBL/GenBank/DDBJ databases">
        <authorList>
            <person name="Regsiter A."/>
            <person name="William W."/>
        </authorList>
    </citation>
    <scope>NUCLEOTIDE SEQUENCE</scope>
    <source>
        <strain evidence="1">Bib</strain>
    </source>
</reference>
<protein>
    <submittedName>
        <fullName evidence="1">Uncharacterized protein</fullName>
    </submittedName>
</protein>
<gene>
    <name evidence="1" type="ORF">SPIROBIBN47_330025</name>
</gene>
<proteinExistence type="predicted"/>
<accession>A0A3P3XK68</accession>